<feature type="transmembrane region" description="Helical" evidence="1">
    <location>
        <begin position="35"/>
        <end position="54"/>
    </location>
</feature>
<organism evidence="2 3">
    <name type="scientific">Ohtaekwangia kribbensis</name>
    <dbReference type="NCBI Taxonomy" id="688913"/>
    <lineage>
        <taxon>Bacteria</taxon>
        <taxon>Pseudomonadati</taxon>
        <taxon>Bacteroidota</taxon>
        <taxon>Cytophagia</taxon>
        <taxon>Cytophagales</taxon>
        <taxon>Fulvivirgaceae</taxon>
        <taxon>Ohtaekwangia</taxon>
    </lineage>
</organism>
<comment type="caution">
    <text evidence="2">The sequence shown here is derived from an EMBL/GenBank/DDBJ whole genome shotgun (WGS) entry which is preliminary data.</text>
</comment>
<evidence type="ECO:0000313" key="3">
    <source>
        <dbReference type="Proteomes" id="UP001597112"/>
    </source>
</evidence>
<proteinExistence type="predicted"/>
<reference evidence="3" key="1">
    <citation type="journal article" date="2019" name="Int. J. Syst. Evol. Microbiol.">
        <title>The Global Catalogue of Microorganisms (GCM) 10K type strain sequencing project: providing services to taxonomists for standard genome sequencing and annotation.</title>
        <authorList>
            <consortium name="The Broad Institute Genomics Platform"/>
            <consortium name="The Broad Institute Genome Sequencing Center for Infectious Disease"/>
            <person name="Wu L."/>
            <person name="Ma J."/>
        </authorList>
    </citation>
    <scope>NUCLEOTIDE SEQUENCE [LARGE SCALE GENOMIC DNA]</scope>
    <source>
        <strain evidence="3">CCUG 58938</strain>
    </source>
</reference>
<protein>
    <recommendedName>
        <fullName evidence="4">DUF420 domain-containing protein</fullName>
    </recommendedName>
</protein>
<dbReference type="Proteomes" id="UP001597112">
    <property type="component" value="Unassembled WGS sequence"/>
</dbReference>
<accession>A0ABW3K366</accession>
<evidence type="ECO:0000256" key="1">
    <source>
        <dbReference type="SAM" id="Phobius"/>
    </source>
</evidence>
<gene>
    <name evidence="2" type="ORF">ACFQ21_10085</name>
</gene>
<dbReference type="RefSeq" id="WP_377578537.1">
    <property type="nucleotide sequence ID" value="NZ_JBHTKA010000002.1"/>
</dbReference>
<dbReference type="EMBL" id="JBHTKA010000002">
    <property type="protein sequence ID" value="MFD0999658.1"/>
    <property type="molecule type" value="Genomic_DNA"/>
</dbReference>
<sequence>MNQYTVVTLLYFYGSFLIICGIVSVIFIGLKAKTALISGGMSGCISLFIGYLIFSDVAAARLAGIFISLALFCVFSWRSTKTLFRIFEIQQSSVHDELKGKGIAFLIISLMAVVSVFVLALQVVSYWQA</sequence>
<evidence type="ECO:0008006" key="4">
    <source>
        <dbReference type="Google" id="ProtNLM"/>
    </source>
</evidence>
<feature type="transmembrane region" description="Helical" evidence="1">
    <location>
        <begin position="6"/>
        <end position="28"/>
    </location>
</feature>
<evidence type="ECO:0000313" key="2">
    <source>
        <dbReference type="EMBL" id="MFD0999658.1"/>
    </source>
</evidence>
<keyword evidence="1" id="KW-0812">Transmembrane</keyword>
<feature type="transmembrane region" description="Helical" evidence="1">
    <location>
        <begin position="103"/>
        <end position="127"/>
    </location>
</feature>
<keyword evidence="1" id="KW-0472">Membrane</keyword>
<name>A0ABW3K366_9BACT</name>
<feature type="transmembrane region" description="Helical" evidence="1">
    <location>
        <begin position="60"/>
        <end position="77"/>
    </location>
</feature>
<keyword evidence="3" id="KW-1185">Reference proteome</keyword>
<keyword evidence="1" id="KW-1133">Transmembrane helix</keyword>